<feature type="compositionally biased region" description="Basic and acidic residues" evidence="19">
    <location>
        <begin position="1100"/>
        <end position="1112"/>
    </location>
</feature>
<comment type="similarity">
    <text evidence="16">In the N-terminal section; belongs to the class-I aminoacyl-tRNA synthetase family. Glutamate--tRNA ligase type 2 subfamily.</text>
</comment>
<feature type="domain" description="WHEP-TRS" evidence="21">
    <location>
        <begin position="966"/>
        <end position="1022"/>
    </location>
</feature>
<dbReference type="GO" id="GO:0017101">
    <property type="term" value="C:aminoacyl-tRNA synthetase multienzyme complex"/>
    <property type="evidence" value="ECO:0000318"/>
    <property type="project" value="GO_Central"/>
</dbReference>
<dbReference type="InterPro" id="IPR016061">
    <property type="entry name" value="Pro-tRNA_ligase_II_C"/>
</dbReference>
<dbReference type="FunFam" id="3.40.50.620:FF:000070">
    <property type="entry name" value="Bifunctional glutamate/proline--tRNA ligase"/>
    <property type="match status" value="1"/>
</dbReference>
<feature type="domain" description="Aminoacyl-transfer RNA synthetases class-II family profile" evidence="20">
    <location>
        <begin position="1172"/>
        <end position="1423"/>
    </location>
</feature>
<dbReference type="GO" id="GO:0046872">
    <property type="term" value="F:metal ion binding"/>
    <property type="evidence" value="ECO:0007669"/>
    <property type="project" value="UniProtKB-KW"/>
</dbReference>
<dbReference type="SMART" id="SM00991">
    <property type="entry name" value="WHEP-TRS"/>
    <property type="match status" value="5"/>
</dbReference>
<dbReference type="Gene3D" id="3.40.50.800">
    <property type="entry name" value="Anticodon-binding domain"/>
    <property type="match status" value="1"/>
</dbReference>
<evidence type="ECO:0000256" key="4">
    <source>
        <dbReference type="ARBA" id="ARBA00022553"/>
    </source>
</evidence>
<dbReference type="PRINTS" id="PR00987">
    <property type="entry name" value="TRNASYNTHGLU"/>
</dbReference>
<evidence type="ECO:0000256" key="19">
    <source>
        <dbReference type="SAM" id="MobiDB-lite"/>
    </source>
</evidence>
<keyword evidence="12" id="KW-0030">Aminoacyl-tRNA synthetase</keyword>
<dbReference type="Pfam" id="PF03129">
    <property type="entry name" value="HGTP_anticodon"/>
    <property type="match status" value="1"/>
</dbReference>
<dbReference type="InterPro" id="IPR036621">
    <property type="entry name" value="Anticodon-bd_dom_sf"/>
</dbReference>
<keyword evidence="4" id="KW-0597">Phosphoprotein</keyword>
<sequence>MLALVSNTSNPPIAALLTAECVTGKVKVEWGSANALKLSDAVTLTSSTAISRYLARTTPESGLYGKTSLEASEVDHWLDFANIRVGSSSDFHQAVAYLDKILGPRTFLVGHELTIADFAVWGALKGSNPWSKMVTQGKAPTNVMRWFSFLGSQDQFQKVINALPESARQELSSKKKDVGGYVELPGAEMGKVVVRFPPEASGYLHIGHAKAALLNQYYQLAFEGKLVMRFDDTNPAKENMEFEKVILEDVAMLGIKPDIFTHTSDSFDLIQSYAEKLIKEGKAYADDTEPEAMKKEREQRVYSKNWHNSVEKNFEMWNEMVKGSATGQKCCLRLKIDMKSDNGCLRDPTMYRCKNEVHVRTGTKYKVYPTYDFACPIVDSVEGVTHALRTTEYHDRDPQFDFIIDVLGLRKPHVWEYSRLNLQYTLLSKRKLTWFVENGLVDGWDDPRFPTVRGILRRGMTVEGLKLFINAQGSSRSVVMMEWDKLWSFNRKVIDPIAPRFTGVVRDGAVPVTVSNAPEECREVAKHPKNADVGMKKMWISKKVFIDQEDAATFSDGQIVTFINWGNLNIKKIVKASDGKVQSVEAEFDADNKNFKNTIKVTWLGETEKAPFIEAVMIHYDNIITKGILGKDEDFKDYVNKKSREDTSIIGDPELASVKKGEIVQIQRKGFFICDQAYEPQSRHTSRATPCILINIPDGHTKSQTSSGSAAAAADKGKKAPKQSKKETVKSAPAAVAPSTGDGSDLVAKITAQGDKVRALKSAKAPKTEIDAVVKVLLALKADYKNQTGQDYKPGAAPAKAAETAETPKAETGGVDGLVAKITEQGDKVRTLKSNKAAKAEIDAAVKTLLAHKADYKKATGKDYKPGAAPASSAPAVKKENAPPASGGPEVDAIVAKITTQGDKVRTLKSSKADKGEIDAAVKTLLAHKADYKKATGKDYKPGAAPASSAPAVKKENAPPASGGPEVDTIVAKITSQGDKVRTLKSSKADKGEIDAAVKTLLAHKADYKKATGKDYKPGAAPASSAPAVKKENAPPASGGPEVDTIVAKITSQGDKVRTLKSSKADKGDIDAAVKALLELKADYKGLTGSDYKPPGGSCDRGKSKEKKEKQNKAGGAKQKGGGAESKESTAEGDSKKQTRLGLEAKKGEDLSEWYSQVITKSEMIEYYDVSGCYVLRPWSYSIWEKIVAFFDAGIKELGVENTYFPIFVSQAALEREKEHIADFSPEVAWVTRSGQSELAEPIAIRPTSETAMYTSYSKWVQSHRDLPIKLNQWCNVVRWEFKHPQPFLRTREFLWQEGHTAWANREECVEEVYTILELYAQVYEHLLAIPVVRGEKTLKEKFAGGDFTTTVEAFIKASGRAIQGATSHHLGQNFAKMFDIKFEDPDVPNAHKYVFQNSWGITTRTIGVMCMVHGDDQGLVLPPRVACVQAIVIPCGITAKTTDEQKNKLLDKCHNYVKILKAGGIRAQSDLRDNYSPGWKFNHWELKGVPVRIEIGPRDMSKQEFIACRRDNGAKTTFPEAQSVAKVTELLDQIQNDMFANAKKDLDGHIAVTSSWNEFCDRLDEKKLLLVPYCGDIPCEDRIKKDSARDRDMVEGAPSMGAKALCIPFKQPAEIAPGTHCILPDCKNDAKKYTLFGRSY</sequence>
<evidence type="ECO:0000256" key="9">
    <source>
        <dbReference type="ARBA" id="ARBA00022840"/>
    </source>
</evidence>
<dbReference type="PROSITE" id="PS00762">
    <property type="entry name" value="WHEP_TRS_1"/>
    <property type="match status" value="5"/>
</dbReference>
<dbReference type="InterPro" id="IPR036282">
    <property type="entry name" value="Glutathione-S-Trfase_C_sf"/>
</dbReference>
<feature type="domain" description="WHEP-TRS" evidence="21">
    <location>
        <begin position="1042"/>
        <end position="1098"/>
    </location>
</feature>
<dbReference type="InterPro" id="IPR001412">
    <property type="entry name" value="aa-tRNA-synth_I_CS"/>
</dbReference>
<dbReference type="GO" id="GO:0004827">
    <property type="term" value="F:proline-tRNA ligase activity"/>
    <property type="evidence" value="ECO:0000318"/>
    <property type="project" value="GO_Central"/>
</dbReference>
<dbReference type="GO" id="GO:0003723">
    <property type="term" value="F:RNA binding"/>
    <property type="evidence" value="ECO:0007669"/>
    <property type="project" value="UniProtKB-KW"/>
</dbReference>
<evidence type="ECO:0000256" key="12">
    <source>
        <dbReference type="ARBA" id="ARBA00023146"/>
    </source>
</evidence>
<dbReference type="FunFam" id="3.90.800.10:FF:000001">
    <property type="entry name" value="Glutamine--tRNA ligase"/>
    <property type="match status" value="1"/>
</dbReference>
<dbReference type="FunFam" id="3.30.110.30:FF:000001">
    <property type="entry name" value="Bifunctional glutamate/proline--tRNA ligase"/>
    <property type="match status" value="1"/>
</dbReference>
<evidence type="ECO:0000256" key="10">
    <source>
        <dbReference type="ARBA" id="ARBA00022884"/>
    </source>
</evidence>
<dbReference type="InterPro" id="IPR004154">
    <property type="entry name" value="Anticodon-bd"/>
</dbReference>
<dbReference type="OMA" id="NVTFINW"/>
<dbReference type="InterPro" id="IPR020058">
    <property type="entry name" value="Glu/Gln-tRNA-synth_Ib_cat-dom"/>
</dbReference>
<dbReference type="GO" id="GO:0006433">
    <property type="term" value="P:prolyl-tRNA aminoacylation"/>
    <property type="evidence" value="ECO:0000318"/>
    <property type="project" value="GO_Central"/>
</dbReference>
<dbReference type="InterPro" id="IPR017449">
    <property type="entry name" value="Pro-tRNA_synth_II"/>
</dbReference>
<reference evidence="22" key="2">
    <citation type="submission" date="2021-01" db="UniProtKB">
        <authorList>
            <consortium name="EnsemblMetazoa"/>
        </authorList>
    </citation>
    <scope>IDENTIFICATION</scope>
</reference>
<dbReference type="InterPro" id="IPR000924">
    <property type="entry name" value="Glu/Gln-tRNA-synth"/>
</dbReference>
<dbReference type="InterPro" id="IPR033721">
    <property type="entry name" value="ProRS_core_arch_euk"/>
</dbReference>
<evidence type="ECO:0000256" key="18">
    <source>
        <dbReference type="ARBA" id="ARBA00076053"/>
    </source>
</evidence>
<dbReference type="SMART" id="SM00946">
    <property type="entry name" value="ProRS-C_1"/>
    <property type="match status" value="1"/>
</dbReference>
<dbReference type="EnsemblMetazoa" id="XM_011676904">
    <property type="protein sequence ID" value="XP_011675206"/>
    <property type="gene ID" value="LOC581596"/>
</dbReference>
<dbReference type="Pfam" id="PF20974">
    <property type="entry name" value="tRNA-synt_1c_C2"/>
    <property type="match status" value="1"/>
</dbReference>
<evidence type="ECO:0000313" key="22">
    <source>
        <dbReference type="EnsemblMetazoa" id="XP_011675206"/>
    </source>
</evidence>
<keyword evidence="10" id="KW-0694">RNA-binding</keyword>
<comment type="catalytic activity">
    <reaction evidence="14">
        <text>tRNA(Glu) + L-glutamate + ATP = L-glutamyl-tRNA(Glu) + AMP + diphosphate</text>
        <dbReference type="Rhea" id="RHEA:23540"/>
        <dbReference type="Rhea" id="RHEA-COMP:9663"/>
        <dbReference type="Rhea" id="RHEA-COMP:9680"/>
        <dbReference type="ChEBI" id="CHEBI:29985"/>
        <dbReference type="ChEBI" id="CHEBI:30616"/>
        <dbReference type="ChEBI" id="CHEBI:33019"/>
        <dbReference type="ChEBI" id="CHEBI:78442"/>
        <dbReference type="ChEBI" id="CHEBI:78520"/>
        <dbReference type="ChEBI" id="CHEBI:456215"/>
        <dbReference type="EC" id="6.1.1.17"/>
    </reaction>
    <physiologicalReaction direction="left-to-right" evidence="14">
        <dbReference type="Rhea" id="RHEA:23541"/>
    </physiologicalReaction>
</comment>
<dbReference type="PROSITE" id="PS00178">
    <property type="entry name" value="AA_TRNA_LIGASE_I"/>
    <property type="match status" value="1"/>
</dbReference>
<keyword evidence="5" id="KW-0436">Ligase</keyword>
<dbReference type="EC" id="6.1.1.17" evidence="3"/>
<feature type="region of interest" description="Disordered" evidence="19">
    <location>
        <begin position="699"/>
        <end position="745"/>
    </location>
</feature>
<dbReference type="SUPFAM" id="SSF47060">
    <property type="entry name" value="S15/NS1 RNA-binding domain"/>
    <property type="match status" value="5"/>
</dbReference>
<dbReference type="RefSeq" id="XP_011675206.2">
    <property type="nucleotide sequence ID" value="XM_011676904.2"/>
</dbReference>
<dbReference type="InterPro" id="IPR004499">
    <property type="entry name" value="Pro-tRNA-ligase_IIa_arc-type"/>
</dbReference>
<dbReference type="GeneID" id="581596"/>
<dbReference type="InterPro" id="IPR045864">
    <property type="entry name" value="aa-tRNA-synth_II/BPL/LPL"/>
</dbReference>
<feature type="domain" description="WHEP-TRS" evidence="21">
    <location>
        <begin position="890"/>
        <end position="946"/>
    </location>
</feature>
<keyword evidence="6" id="KW-0479">Metal-binding</keyword>
<feature type="compositionally biased region" description="Basic and acidic residues" evidence="19">
    <location>
        <begin position="1125"/>
        <end position="1142"/>
    </location>
</feature>
<dbReference type="NCBIfam" id="TIGR00463">
    <property type="entry name" value="gltX_arch"/>
    <property type="match status" value="1"/>
</dbReference>
<proteinExistence type="inferred from homology"/>
<dbReference type="InterPro" id="IPR000738">
    <property type="entry name" value="WHEP-TRS_dom"/>
</dbReference>
<keyword evidence="13" id="KW-0511">Multifunctional enzyme</keyword>
<dbReference type="SUPFAM" id="SSF47616">
    <property type="entry name" value="GST C-terminal domain-like"/>
    <property type="match status" value="1"/>
</dbReference>
<evidence type="ECO:0000256" key="2">
    <source>
        <dbReference type="ARBA" id="ARBA00012831"/>
    </source>
</evidence>
<dbReference type="FunFam" id="1.10.287.10:FF:000006">
    <property type="entry name" value="Bifunctional glutamate/proline--tRNA ligase"/>
    <property type="match status" value="5"/>
</dbReference>
<feature type="domain" description="WHEP-TRS" evidence="21">
    <location>
        <begin position="814"/>
        <end position="870"/>
    </location>
</feature>
<evidence type="ECO:0000256" key="5">
    <source>
        <dbReference type="ARBA" id="ARBA00022598"/>
    </source>
</evidence>
<dbReference type="EC" id="6.1.1.15" evidence="2"/>
<feature type="region of interest" description="Disordered" evidence="19">
    <location>
        <begin position="860"/>
        <end position="890"/>
    </location>
</feature>
<dbReference type="CDD" id="cd00862">
    <property type="entry name" value="ProRS_anticodon_zinc"/>
    <property type="match status" value="1"/>
</dbReference>
<evidence type="ECO:0000256" key="16">
    <source>
        <dbReference type="ARBA" id="ARBA00061295"/>
    </source>
</evidence>
<dbReference type="CDD" id="cd00778">
    <property type="entry name" value="ProRS_core_arch_euk"/>
    <property type="match status" value="1"/>
</dbReference>
<evidence type="ECO:0000256" key="11">
    <source>
        <dbReference type="ARBA" id="ARBA00022917"/>
    </source>
</evidence>
<dbReference type="Pfam" id="PF00587">
    <property type="entry name" value="tRNA-synt_2b"/>
    <property type="match status" value="1"/>
</dbReference>
<dbReference type="GO" id="GO:0006424">
    <property type="term" value="P:glutamyl-tRNA aminoacylation"/>
    <property type="evidence" value="ECO:0007669"/>
    <property type="project" value="InterPro"/>
</dbReference>
<dbReference type="Gene3D" id="3.30.110.30">
    <property type="entry name" value="C-terminal domain of ProRS"/>
    <property type="match status" value="1"/>
</dbReference>
<dbReference type="PROSITE" id="PS51185">
    <property type="entry name" value="WHEP_TRS_2"/>
    <property type="match status" value="5"/>
</dbReference>
<feature type="domain" description="WHEP-TRS" evidence="21">
    <location>
        <begin position="742"/>
        <end position="798"/>
    </location>
</feature>
<evidence type="ECO:0000256" key="14">
    <source>
        <dbReference type="ARBA" id="ARBA00047366"/>
    </source>
</evidence>
<dbReference type="SUPFAM" id="SSF52954">
    <property type="entry name" value="Class II aaRS ABD-related"/>
    <property type="match status" value="1"/>
</dbReference>
<dbReference type="PANTHER" id="PTHR43382">
    <property type="entry name" value="PROLYL-TRNA SYNTHETASE"/>
    <property type="match status" value="1"/>
</dbReference>
<evidence type="ECO:0000256" key="1">
    <source>
        <dbReference type="ARBA" id="ARBA00009968"/>
    </source>
</evidence>
<dbReference type="InterPro" id="IPR020056">
    <property type="entry name" value="Rbsml_bL25/Gln-tRNA_synth_N"/>
</dbReference>
<dbReference type="GO" id="GO:0005737">
    <property type="term" value="C:cytoplasm"/>
    <property type="evidence" value="ECO:0000318"/>
    <property type="project" value="GO_Central"/>
</dbReference>
<dbReference type="FunFam" id="3.30.930.10:FF:000007">
    <property type="entry name" value="Bifunctional glutamate/proline--tRNA ligase"/>
    <property type="match status" value="1"/>
</dbReference>
<dbReference type="KEGG" id="spu:581596"/>
<dbReference type="HAMAP" id="MF_02076">
    <property type="entry name" value="Glu_tRNA_synth_type2"/>
    <property type="match status" value="1"/>
</dbReference>
<dbReference type="GO" id="GO:0004818">
    <property type="term" value="F:glutamate-tRNA ligase activity"/>
    <property type="evidence" value="ECO:0007669"/>
    <property type="project" value="UniProtKB-EC"/>
</dbReference>
<evidence type="ECO:0000313" key="23">
    <source>
        <dbReference type="Proteomes" id="UP000007110"/>
    </source>
</evidence>
<name>A0A7M7LTG2_STRPU</name>
<dbReference type="OrthoDB" id="1350766at2759"/>
<dbReference type="Pfam" id="PF00458">
    <property type="entry name" value="WHEP-TRS"/>
    <property type="match status" value="5"/>
</dbReference>
<comment type="similarity">
    <text evidence="1">In the C-terminal section; belongs to the class-II aminoacyl-tRNA synthetase family.</text>
</comment>
<evidence type="ECO:0000256" key="7">
    <source>
        <dbReference type="ARBA" id="ARBA00022741"/>
    </source>
</evidence>
<dbReference type="InterPro" id="IPR011035">
    <property type="entry name" value="Ribosomal_bL25/Gln-tRNA_synth"/>
</dbReference>
<feature type="region of interest" description="Disordered" evidence="19">
    <location>
        <begin position="1089"/>
        <end position="1142"/>
    </location>
</feature>
<evidence type="ECO:0000256" key="6">
    <source>
        <dbReference type="ARBA" id="ARBA00022723"/>
    </source>
</evidence>
<dbReference type="InterPro" id="IPR020059">
    <property type="entry name" value="Glu/Gln-tRNA-synth_Ib_codon-bd"/>
</dbReference>
<keyword evidence="8" id="KW-0862">Zinc</keyword>
<dbReference type="SUPFAM" id="SSF64586">
    <property type="entry name" value="C-terminal domain of ProRS"/>
    <property type="match status" value="1"/>
</dbReference>
<organism evidence="22 23">
    <name type="scientific">Strongylocentrotus purpuratus</name>
    <name type="common">Purple sea urchin</name>
    <dbReference type="NCBI Taxonomy" id="7668"/>
    <lineage>
        <taxon>Eukaryota</taxon>
        <taxon>Metazoa</taxon>
        <taxon>Echinodermata</taxon>
        <taxon>Eleutherozoa</taxon>
        <taxon>Echinozoa</taxon>
        <taxon>Echinoidea</taxon>
        <taxon>Euechinoidea</taxon>
        <taxon>Echinacea</taxon>
        <taxon>Camarodonta</taxon>
        <taxon>Echinidea</taxon>
        <taxon>Strongylocentrotidae</taxon>
        <taxon>Strongylocentrotus</taxon>
    </lineage>
</organism>
<dbReference type="Gene3D" id="1.20.1050.130">
    <property type="match status" value="1"/>
</dbReference>
<dbReference type="FunFam" id="1.10.1160.10:FF:000001">
    <property type="entry name" value="Glutamine--tRNA ligase"/>
    <property type="match status" value="1"/>
</dbReference>
<evidence type="ECO:0000256" key="3">
    <source>
        <dbReference type="ARBA" id="ARBA00012835"/>
    </source>
</evidence>
<dbReference type="InterPro" id="IPR009068">
    <property type="entry name" value="uS15_NS1_RNA-bd_sf"/>
</dbReference>
<keyword evidence="7" id="KW-0547">Nucleotide-binding</keyword>
<evidence type="ECO:0000256" key="8">
    <source>
        <dbReference type="ARBA" id="ARBA00022833"/>
    </source>
</evidence>
<accession>A0A7M7LTG2</accession>
<feature type="compositionally biased region" description="Low complexity" evidence="19">
    <location>
        <begin position="793"/>
        <end position="812"/>
    </location>
</feature>
<evidence type="ECO:0000256" key="13">
    <source>
        <dbReference type="ARBA" id="ARBA00023268"/>
    </source>
</evidence>
<dbReference type="Gene3D" id="3.30.930.10">
    <property type="entry name" value="Bira Bifunctional Protein, Domain 2"/>
    <property type="match status" value="1"/>
</dbReference>
<dbReference type="InterPro" id="IPR014729">
    <property type="entry name" value="Rossmann-like_a/b/a_fold"/>
</dbReference>
<dbReference type="SUPFAM" id="SSF55681">
    <property type="entry name" value="Class II aaRS and biotin synthetases"/>
    <property type="match status" value="1"/>
</dbReference>
<keyword evidence="11" id="KW-0648">Protein biosynthesis</keyword>
<evidence type="ECO:0000256" key="15">
    <source>
        <dbReference type="ARBA" id="ARBA00050792"/>
    </source>
</evidence>
<dbReference type="Gene3D" id="3.40.50.620">
    <property type="entry name" value="HUPs"/>
    <property type="match status" value="1"/>
</dbReference>
<dbReference type="SUPFAM" id="SSF50715">
    <property type="entry name" value="Ribosomal protein L25-like"/>
    <property type="match status" value="1"/>
</dbReference>
<evidence type="ECO:0000259" key="21">
    <source>
        <dbReference type="PROSITE" id="PS51185"/>
    </source>
</evidence>
<dbReference type="FunFam" id="1.20.1050.130:FF:000007">
    <property type="entry name" value="Bifunctional glutamate/proline--tRNA ligase"/>
    <property type="match status" value="1"/>
</dbReference>
<dbReference type="InterPro" id="IPR004526">
    <property type="entry name" value="Glu-tRNA-synth_arc/euk"/>
</dbReference>
<dbReference type="FunFam" id="3.40.50.800:FF:000005">
    <property type="entry name" value="bifunctional glutamate/proline--tRNA ligase"/>
    <property type="match status" value="1"/>
</dbReference>
<dbReference type="CDD" id="cd00807">
    <property type="entry name" value="GlnRS_core"/>
    <property type="match status" value="1"/>
</dbReference>
<dbReference type="PANTHER" id="PTHR43382:SF2">
    <property type="entry name" value="BIFUNCTIONAL GLUTAMATE_PROLINE--TRNA LIGASE"/>
    <property type="match status" value="1"/>
</dbReference>
<feature type="region of interest" description="Disordered" evidence="19">
    <location>
        <begin position="1012"/>
        <end position="1043"/>
    </location>
</feature>
<feature type="region of interest" description="Disordered" evidence="19">
    <location>
        <begin position="787"/>
        <end position="812"/>
    </location>
</feature>
<dbReference type="Pfam" id="PF00749">
    <property type="entry name" value="tRNA-synt_1c"/>
    <property type="match status" value="1"/>
</dbReference>
<dbReference type="Gene3D" id="2.40.240.10">
    <property type="entry name" value="Ribosomal Protein L25, Chain P"/>
    <property type="match status" value="2"/>
</dbReference>
<dbReference type="SUPFAM" id="SSF52374">
    <property type="entry name" value="Nucleotidylyl transferase"/>
    <property type="match status" value="1"/>
</dbReference>
<dbReference type="Proteomes" id="UP000007110">
    <property type="component" value="Unassembled WGS sequence"/>
</dbReference>
<feature type="region of interest" description="Disordered" evidence="19">
    <location>
        <begin position="936"/>
        <end position="967"/>
    </location>
</feature>
<dbReference type="Gene3D" id="1.10.287.10">
    <property type="entry name" value="S15/NS1, RNA-binding"/>
    <property type="match status" value="5"/>
</dbReference>
<keyword evidence="9" id="KW-0067">ATP-binding</keyword>
<dbReference type="NCBIfam" id="TIGR00408">
    <property type="entry name" value="proS_fam_I"/>
    <property type="match status" value="1"/>
</dbReference>
<dbReference type="InterPro" id="IPR002314">
    <property type="entry name" value="aa-tRNA-synt_IIb"/>
</dbReference>
<dbReference type="PROSITE" id="PS50862">
    <property type="entry name" value="AA_TRNA_LIGASE_II"/>
    <property type="match status" value="1"/>
</dbReference>
<dbReference type="CDD" id="cd10309">
    <property type="entry name" value="GST_C_GluProRS_N"/>
    <property type="match status" value="1"/>
</dbReference>
<reference evidence="23" key="1">
    <citation type="submission" date="2015-02" db="EMBL/GenBank/DDBJ databases">
        <title>Genome sequencing for Strongylocentrotus purpuratus.</title>
        <authorList>
            <person name="Murali S."/>
            <person name="Liu Y."/>
            <person name="Vee V."/>
            <person name="English A."/>
            <person name="Wang M."/>
            <person name="Skinner E."/>
            <person name="Han Y."/>
            <person name="Muzny D.M."/>
            <person name="Worley K.C."/>
            <person name="Gibbs R.A."/>
        </authorList>
    </citation>
    <scope>NUCLEOTIDE SEQUENCE</scope>
</reference>
<evidence type="ECO:0000259" key="20">
    <source>
        <dbReference type="PROSITE" id="PS50862"/>
    </source>
</evidence>
<dbReference type="InParanoid" id="A0A7M7LTG2"/>
<dbReference type="InterPro" id="IPR049437">
    <property type="entry name" value="tRNA-synt_1c_C2"/>
</dbReference>
<keyword evidence="23" id="KW-1185">Reference proteome</keyword>
<dbReference type="Pfam" id="PF09180">
    <property type="entry name" value="ProRS-C_1"/>
    <property type="match status" value="1"/>
</dbReference>
<comment type="catalytic activity">
    <reaction evidence="15">
        <text>tRNA(Pro) + L-proline + ATP = L-prolyl-tRNA(Pro) + AMP + diphosphate</text>
        <dbReference type="Rhea" id="RHEA:14305"/>
        <dbReference type="Rhea" id="RHEA-COMP:9700"/>
        <dbReference type="Rhea" id="RHEA-COMP:9702"/>
        <dbReference type="ChEBI" id="CHEBI:30616"/>
        <dbReference type="ChEBI" id="CHEBI:33019"/>
        <dbReference type="ChEBI" id="CHEBI:60039"/>
        <dbReference type="ChEBI" id="CHEBI:78442"/>
        <dbReference type="ChEBI" id="CHEBI:78532"/>
        <dbReference type="ChEBI" id="CHEBI:456215"/>
        <dbReference type="EC" id="6.1.1.15"/>
    </reaction>
    <physiologicalReaction direction="left-to-right" evidence="15">
        <dbReference type="Rhea" id="RHEA:14306"/>
    </physiologicalReaction>
</comment>
<protein>
    <recommendedName>
        <fullName evidence="17">Bifunctional glutamate/proline--tRNA ligase</fullName>
        <ecNumber evidence="2">6.1.1.15</ecNumber>
        <ecNumber evidence="3">6.1.1.17</ecNumber>
    </recommendedName>
    <alternativeName>
        <fullName evidence="18">Bifunctional aminoacyl-tRNA synthetase</fullName>
    </alternativeName>
</protein>
<feature type="compositionally biased region" description="Low complexity" evidence="19">
    <location>
        <begin position="702"/>
        <end position="714"/>
    </location>
</feature>
<dbReference type="GO" id="GO:0005524">
    <property type="term" value="F:ATP binding"/>
    <property type="evidence" value="ECO:0007669"/>
    <property type="project" value="UniProtKB-KW"/>
</dbReference>
<dbReference type="Pfam" id="PF03950">
    <property type="entry name" value="tRNA-synt_1c_C"/>
    <property type="match status" value="1"/>
</dbReference>
<dbReference type="CDD" id="cd00936">
    <property type="entry name" value="WEPRS_RNA"/>
    <property type="match status" value="5"/>
</dbReference>
<dbReference type="InterPro" id="IPR006195">
    <property type="entry name" value="aa-tRNA-synth_II"/>
</dbReference>
<evidence type="ECO:0000256" key="17">
    <source>
        <dbReference type="ARBA" id="ARBA00067786"/>
    </source>
</evidence>
<dbReference type="HAMAP" id="MF_01571">
    <property type="entry name" value="Pro_tRNA_synth_type3"/>
    <property type="match status" value="1"/>
</dbReference>